<feature type="transmembrane region" description="Helical" evidence="6">
    <location>
        <begin position="164"/>
        <end position="188"/>
    </location>
</feature>
<dbReference type="GO" id="GO:0007166">
    <property type="term" value="P:cell surface receptor signaling pathway"/>
    <property type="evidence" value="ECO:0007669"/>
    <property type="project" value="InterPro"/>
</dbReference>
<keyword evidence="9" id="KW-1185">Reference proteome</keyword>
<dbReference type="Gene3D" id="1.20.1070.10">
    <property type="entry name" value="Rhodopsin 7-helix transmembrane proteins"/>
    <property type="match status" value="1"/>
</dbReference>
<evidence type="ECO:0000256" key="1">
    <source>
        <dbReference type="ARBA" id="ARBA00004141"/>
    </source>
</evidence>
<feature type="transmembrane region" description="Helical" evidence="6">
    <location>
        <begin position="83"/>
        <end position="104"/>
    </location>
</feature>
<feature type="transmembrane region" description="Helical" evidence="6">
    <location>
        <begin position="353"/>
        <end position="374"/>
    </location>
</feature>
<dbReference type="GeneID" id="19239608"/>
<name>U1HER3_ENDPU</name>
<dbReference type="InterPro" id="IPR017981">
    <property type="entry name" value="GPCR_2-like_7TM"/>
</dbReference>
<sequence>MGISENQIYAIEVTERLGSVLSLIGTAFIIGTFLYDNAFHKPINRLVFYASWGNIMANVGTLISRSGIDLGVNQPLCQFQAFLIQMFMPADALWTLAMACNVYLTFFRKYNAEQLRALEWKYMIFCYGLPFLPAFAYFFVQSPAQGKVYGSATLWCWVSAEWDFLRVATFYGPVWVVIAITFTVYLWAGKEIFAKRRQLRNFANAASDAAFPVIQNPFISPFVSVKTTEIRITSELADLPGKNGSTHSFALNERGRIVSTQSFNPYSVSIGTAPGTDITSPQSTTFPRSTNSMGLGADKNARQIKAAMEANKAAFSYCKCALLFFASLLITWVPSSINRVYSLVHPDVFSFPLLFTSAFVLPLQGFWNAVIYIVTSLPACRALFSQILDYWAPSRKTKSSSPYAPSISPKGSIRSSADSIKSFPYTGI</sequence>
<dbReference type="OrthoDB" id="18453at2759"/>
<dbReference type="GO" id="GO:0005886">
    <property type="term" value="C:plasma membrane"/>
    <property type="evidence" value="ECO:0007669"/>
    <property type="project" value="TreeGrafter"/>
</dbReference>
<dbReference type="AlphaFoldDB" id="U1HER3"/>
<dbReference type="PROSITE" id="PS50261">
    <property type="entry name" value="G_PROTEIN_RECEP_F2_4"/>
    <property type="match status" value="1"/>
</dbReference>
<dbReference type="PANTHER" id="PTHR23112">
    <property type="entry name" value="G PROTEIN-COUPLED RECEPTOR 157-RELATED"/>
    <property type="match status" value="1"/>
</dbReference>
<organism evidence="8 9">
    <name type="scientific">Endocarpon pusillum (strain Z07020 / HMAS-L-300199)</name>
    <name type="common">Lichen-forming fungus</name>
    <dbReference type="NCBI Taxonomy" id="1263415"/>
    <lineage>
        <taxon>Eukaryota</taxon>
        <taxon>Fungi</taxon>
        <taxon>Dikarya</taxon>
        <taxon>Ascomycota</taxon>
        <taxon>Pezizomycotina</taxon>
        <taxon>Eurotiomycetes</taxon>
        <taxon>Chaetothyriomycetidae</taxon>
        <taxon>Verrucariales</taxon>
        <taxon>Verrucariaceae</taxon>
        <taxon>Endocarpon</taxon>
    </lineage>
</organism>
<feature type="transmembrane region" description="Helical" evidence="6">
    <location>
        <begin position="46"/>
        <end position="63"/>
    </location>
</feature>
<dbReference type="RefSeq" id="XP_007805781.1">
    <property type="nucleotide sequence ID" value="XM_007807590.1"/>
</dbReference>
<evidence type="ECO:0000256" key="3">
    <source>
        <dbReference type="ARBA" id="ARBA00022989"/>
    </source>
</evidence>
<dbReference type="PANTHER" id="PTHR23112:SF0">
    <property type="entry name" value="TRANSMEMBRANE PROTEIN 116"/>
    <property type="match status" value="1"/>
</dbReference>
<evidence type="ECO:0000259" key="7">
    <source>
        <dbReference type="PROSITE" id="PS50261"/>
    </source>
</evidence>
<keyword evidence="4 6" id="KW-0472">Membrane</keyword>
<dbReference type="EMBL" id="KE721515">
    <property type="protein sequence ID" value="ERF68555.1"/>
    <property type="molecule type" value="Genomic_DNA"/>
</dbReference>
<keyword evidence="3 6" id="KW-1133">Transmembrane helix</keyword>
<proteinExistence type="predicted"/>
<dbReference type="Proteomes" id="UP000019373">
    <property type="component" value="Unassembled WGS sequence"/>
</dbReference>
<reference evidence="9" key="1">
    <citation type="journal article" date="2014" name="BMC Genomics">
        <title>Genome characteristics reveal the impact of lichenization on lichen-forming fungus Endocarpon pusillum Hedwig (Verrucariales, Ascomycota).</title>
        <authorList>
            <person name="Wang Y.-Y."/>
            <person name="Liu B."/>
            <person name="Zhang X.-Y."/>
            <person name="Zhou Q.-M."/>
            <person name="Zhang T."/>
            <person name="Li H."/>
            <person name="Yu Y.-F."/>
            <person name="Zhang X.-L."/>
            <person name="Hao X.-Y."/>
            <person name="Wang M."/>
            <person name="Wang L."/>
            <person name="Wei J.-C."/>
        </authorList>
    </citation>
    <scope>NUCLEOTIDE SEQUENCE [LARGE SCALE GENOMIC DNA]</scope>
    <source>
        <strain evidence="9">Z07020 / HMAS-L-300199</strain>
    </source>
</reference>
<evidence type="ECO:0000313" key="9">
    <source>
        <dbReference type="Proteomes" id="UP000019373"/>
    </source>
</evidence>
<dbReference type="OMA" id="RMEIPYL"/>
<evidence type="ECO:0000256" key="6">
    <source>
        <dbReference type="SAM" id="Phobius"/>
    </source>
</evidence>
<feature type="transmembrane region" description="Helical" evidence="6">
    <location>
        <begin position="20"/>
        <end position="39"/>
    </location>
</feature>
<keyword evidence="2 6" id="KW-0812">Transmembrane</keyword>
<feature type="region of interest" description="Disordered" evidence="5">
    <location>
        <begin position="395"/>
        <end position="416"/>
    </location>
</feature>
<evidence type="ECO:0000256" key="2">
    <source>
        <dbReference type="ARBA" id="ARBA00022692"/>
    </source>
</evidence>
<evidence type="ECO:0000256" key="5">
    <source>
        <dbReference type="SAM" id="MobiDB-lite"/>
    </source>
</evidence>
<dbReference type="GO" id="GO:0004930">
    <property type="term" value="F:G protein-coupled receptor activity"/>
    <property type="evidence" value="ECO:0007669"/>
    <property type="project" value="TreeGrafter"/>
</dbReference>
<dbReference type="GO" id="GO:0007189">
    <property type="term" value="P:adenylate cyclase-activating G protein-coupled receptor signaling pathway"/>
    <property type="evidence" value="ECO:0007669"/>
    <property type="project" value="TreeGrafter"/>
</dbReference>
<feature type="transmembrane region" description="Helical" evidence="6">
    <location>
        <begin position="314"/>
        <end position="333"/>
    </location>
</feature>
<feature type="domain" description="G-protein coupled receptors family 2 profile 2" evidence="7">
    <location>
        <begin position="11"/>
        <end position="197"/>
    </location>
</feature>
<dbReference type="SUPFAM" id="SSF81321">
    <property type="entry name" value="Family A G protein-coupled receptor-like"/>
    <property type="match status" value="1"/>
</dbReference>
<dbReference type="HOGENOM" id="CLU_024810_3_1_1"/>
<evidence type="ECO:0000256" key="4">
    <source>
        <dbReference type="ARBA" id="ARBA00023136"/>
    </source>
</evidence>
<feature type="transmembrane region" description="Helical" evidence="6">
    <location>
        <begin position="124"/>
        <end position="144"/>
    </location>
</feature>
<dbReference type="Pfam" id="PF05462">
    <property type="entry name" value="Dicty_CAR"/>
    <property type="match status" value="1"/>
</dbReference>
<protein>
    <recommendedName>
        <fullName evidence="7">G-protein coupled receptors family 2 profile 2 domain-containing protein</fullName>
    </recommendedName>
</protein>
<accession>U1HER3</accession>
<evidence type="ECO:0000313" key="8">
    <source>
        <dbReference type="EMBL" id="ERF68555.1"/>
    </source>
</evidence>
<gene>
    <name evidence="8" type="ORF">EPUS_04653</name>
</gene>
<comment type="subcellular location">
    <subcellularLocation>
        <location evidence="1">Membrane</location>
        <topology evidence="1">Multi-pass membrane protein</topology>
    </subcellularLocation>
</comment>
<dbReference type="eggNOG" id="ENOG502QTGV">
    <property type="taxonomic scope" value="Eukaryota"/>
</dbReference>